<dbReference type="RefSeq" id="WP_180550411.1">
    <property type="nucleotide sequence ID" value="NZ_JACCKX010000001.1"/>
</dbReference>
<dbReference type="PANTHER" id="PTHR43135:SF3">
    <property type="entry name" value="ALPHA-D-RIBOSE 1-METHYLPHOSPHONATE 5-TRIPHOSPHATE DIPHOSPHATASE"/>
    <property type="match status" value="1"/>
</dbReference>
<dbReference type="Pfam" id="PF01979">
    <property type="entry name" value="Amidohydro_1"/>
    <property type="match status" value="1"/>
</dbReference>
<dbReference type="InterPro" id="IPR006680">
    <property type="entry name" value="Amidohydro-rel"/>
</dbReference>
<dbReference type="InterPro" id="IPR011059">
    <property type="entry name" value="Metal-dep_hydrolase_composite"/>
</dbReference>
<accession>A0A853ISS0</accession>
<dbReference type="PANTHER" id="PTHR43135">
    <property type="entry name" value="ALPHA-D-RIBOSE 1-METHYLPHOSPHONATE 5-TRIPHOSPHATE DIPHOSPHATASE"/>
    <property type="match status" value="1"/>
</dbReference>
<dbReference type="Proteomes" id="UP000589716">
    <property type="component" value="Unassembled WGS sequence"/>
</dbReference>
<dbReference type="Gene3D" id="3.20.20.140">
    <property type="entry name" value="Metal-dependent hydrolases"/>
    <property type="match status" value="1"/>
</dbReference>
<evidence type="ECO:0000313" key="3">
    <source>
        <dbReference type="Proteomes" id="UP000589716"/>
    </source>
</evidence>
<organism evidence="2 3">
    <name type="scientific">Ottowia beijingensis</name>
    <dbReference type="NCBI Taxonomy" id="1207057"/>
    <lineage>
        <taxon>Bacteria</taxon>
        <taxon>Pseudomonadati</taxon>
        <taxon>Pseudomonadota</taxon>
        <taxon>Betaproteobacteria</taxon>
        <taxon>Burkholderiales</taxon>
        <taxon>Comamonadaceae</taxon>
        <taxon>Ottowia</taxon>
    </lineage>
</organism>
<evidence type="ECO:0000259" key="1">
    <source>
        <dbReference type="Pfam" id="PF01979"/>
    </source>
</evidence>
<dbReference type="SUPFAM" id="SSF51556">
    <property type="entry name" value="Metallo-dependent hydrolases"/>
    <property type="match status" value="1"/>
</dbReference>
<comment type="caution">
    <text evidence="2">The sequence shown here is derived from an EMBL/GenBank/DDBJ whole genome shotgun (WGS) entry which is preliminary data.</text>
</comment>
<reference evidence="2 3" key="1">
    <citation type="submission" date="2020-07" db="EMBL/GenBank/DDBJ databases">
        <authorList>
            <person name="Maaloum M."/>
        </authorList>
    </citation>
    <scope>NUCLEOTIDE SEQUENCE [LARGE SCALE GENOMIC DNA]</scope>
    <source>
        <strain evidence="2 3">GCS-AN-3</strain>
    </source>
</reference>
<dbReference type="CDD" id="cd01299">
    <property type="entry name" value="Met_dep_hydrolase_A"/>
    <property type="match status" value="1"/>
</dbReference>
<dbReference type="SUPFAM" id="SSF51338">
    <property type="entry name" value="Composite domain of metallo-dependent hydrolases"/>
    <property type="match status" value="2"/>
</dbReference>
<sequence length="415" mass="43974">MSLTLFKNVHVLDVRAGRLLEDHQVLVEGDTIRELSDRPITTQSAHVIDGGGRTLMPGLIDCHVHVTFSATNLALLAQTPNTTLALRALPILRGMLRRGFTTVRDAGGADWALKQAIEDGMDGTVVGPRLFVSGPALSPTGGHGDFRPRSDRLQPIGCGCLRLASTRVVDGVDEVRRTVRELLQMGADQIKIMSSGGVASPTDPVNALGYSLDETRAIVDEAAARHTIVLAHAYTPEAIRRAVECGVRSIEHGNLIDAPTAALMAERGAVAVPTLITYEALARDGVRLGLGAESVAKVEQVRAAGLRSLEIFKIAGVKLAFGTDLLGGSHDLQSEEFLIRAQVQSNLDVLQSATLIGAELLGQSGRLGEIVPGALADLLLVDGNPLDDLTCLTGQGERIALVMQGGLVRFNELPT</sequence>
<dbReference type="InterPro" id="IPR032466">
    <property type="entry name" value="Metal_Hydrolase"/>
</dbReference>
<keyword evidence="2" id="KW-0378">Hydrolase</keyword>
<dbReference type="InterPro" id="IPR051781">
    <property type="entry name" value="Metallo-dep_Hydrolase"/>
</dbReference>
<protein>
    <submittedName>
        <fullName evidence="2">Amidohydrolase family protein</fullName>
    </submittedName>
</protein>
<name>A0A853ISS0_9BURK</name>
<dbReference type="AlphaFoldDB" id="A0A853ISS0"/>
<dbReference type="Gene3D" id="2.30.40.10">
    <property type="entry name" value="Urease, subunit C, domain 1"/>
    <property type="match status" value="1"/>
</dbReference>
<dbReference type="InterPro" id="IPR057744">
    <property type="entry name" value="OTAase-like"/>
</dbReference>
<evidence type="ECO:0000313" key="2">
    <source>
        <dbReference type="EMBL" id="NZA02035.1"/>
    </source>
</evidence>
<dbReference type="EMBL" id="JACCKX010000001">
    <property type="protein sequence ID" value="NZA02035.1"/>
    <property type="molecule type" value="Genomic_DNA"/>
</dbReference>
<gene>
    <name evidence="2" type="ORF">H0I39_10250</name>
</gene>
<proteinExistence type="predicted"/>
<keyword evidence="3" id="KW-1185">Reference proteome</keyword>
<feature type="domain" description="Amidohydrolase-related" evidence="1">
    <location>
        <begin position="54"/>
        <end position="407"/>
    </location>
</feature>
<dbReference type="GO" id="GO:0016810">
    <property type="term" value="F:hydrolase activity, acting on carbon-nitrogen (but not peptide) bonds"/>
    <property type="evidence" value="ECO:0007669"/>
    <property type="project" value="InterPro"/>
</dbReference>